<proteinExistence type="predicted"/>
<evidence type="ECO:0000313" key="3">
    <source>
        <dbReference type="Proteomes" id="UP000494106"/>
    </source>
</evidence>
<evidence type="ECO:0000256" key="1">
    <source>
        <dbReference type="SAM" id="Phobius"/>
    </source>
</evidence>
<organism evidence="2 3">
    <name type="scientific">Arctia plantaginis</name>
    <name type="common">Wood tiger moth</name>
    <name type="synonym">Phalaena plantaginis</name>
    <dbReference type="NCBI Taxonomy" id="874455"/>
    <lineage>
        <taxon>Eukaryota</taxon>
        <taxon>Metazoa</taxon>
        <taxon>Ecdysozoa</taxon>
        <taxon>Arthropoda</taxon>
        <taxon>Hexapoda</taxon>
        <taxon>Insecta</taxon>
        <taxon>Pterygota</taxon>
        <taxon>Neoptera</taxon>
        <taxon>Endopterygota</taxon>
        <taxon>Lepidoptera</taxon>
        <taxon>Glossata</taxon>
        <taxon>Ditrysia</taxon>
        <taxon>Noctuoidea</taxon>
        <taxon>Erebidae</taxon>
        <taxon>Arctiinae</taxon>
        <taxon>Arctia</taxon>
    </lineage>
</organism>
<dbReference type="OrthoDB" id="7425224at2759"/>
<keyword evidence="1" id="KW-1133">Transmembrane helix</keyword>
<sequence length="138" mass="15519">MSVYYTCLYGALGFFISANHLRKHLGEQPVESSQPINVLGQSKFMLIHDLKIIATSMGLVQYACLVSGCLSENPSLFLPHLFGQMTVVLVKLLNILLVLPSFKTWCKLTHKVPALILLIFNLLQEFCVFRQCLCICDL</sequence>
<keyword evidence="1" id="KW-0472">Membrane</keyword>
<feature type="transmembrane region" description="Helical" evidence="1">
    <location>
        <begin position="81"/>
        <end position="102"/>
    </location>
</feature>
<gene>
    <name evidence="2" type="ORF">APLA_LOCUS4094</name>
</gene>
<evidence type="ECO:0000313" key="2">
    <source>
        <dbReference type="EMBL" id="CAB3230034.1"/>
    </source>
</evidence>
<dbReference type="EMBL" id="CADEBC010000426">
    <property type="protein sequence ID" value="CAB3230034.1"/>
    <property type="molecule type" value="Genomic_DNA"/>
</dbReference>
<reference evidence="2 3" key="1">
    <citation type="submission" date="2020-04" db="EMBL/GenBank/DDBJ databases">
        <authorList>
            <person name="Wallbank WR R."/>
            <person name="Pardo Diaz C."/>
            <person name="Kozak K."/>
            <person name="Martin S."/>
            <person name="Jiggins C."/>
            <person name="Moest M."/>
            <person name="Warren A I."/>
            <person name="Byers J.R.P. K."/>
            <person name="Montejo-Kovacevich G."/>
            <person name="Yen C E."/>
        </authorList>
    </citation>
    <scope>NUCLEOTIDE SEQUENCE [LARGE SCALE GENOMIC DNA]</scope>
</reference>
<comment type="caution">
    <text evidence="2">The sequence shown here is derived from an EMBL/GenBank/DDBJ whole genome shotgun (WGS) entry which is preliminary data.</text>
</comment>
<keyword evidence="1" id="KW-0812">Transmembrane</keyword>
<dbReference type="Proteomes" id="UP000494106">
    <property type="component" value="Unassembled WGS sequence"/>
</dbReference>
<name>A0A8S0ZFW1_ARCPL</name>
<keyword evidence="3" id="KW-1185">Reference proteome</keyword>
<dbReference type="AlphaFoldDB" id="A0A8S0ZFW1"/>
<protein>
    <submittedName>
        <fullName evidence="2">Uncharacterized protein</fullName>
    </submittedName>
</protein>
<accession>A0A8S0ZFW1</accession>